<sequence>MTEHADTQTETPVPPLPSVPTETVELDSPITRGKQTVTEIHVRKPKSGALRGVALTDVLQMDVQALTKVLPRITDPALTEPEIRDMDPADLVQLGTVVANFLLPRRMQADAAS</sequence>
<dbReference type="Proteomes" id="UP000198693">
    <property type="component" value="Unassembled WGS sequence"/>
</dbReference>
<keyword evidence="3" id="KW-1185">Reference proteome</keyword>
<dbReference type="Pfam" id="PF10109">
    <property type="entry name" value="Phage_TAC_7"/>
    <property type="match status" value="1"/>
</dbReference>
<dbReference type="RefSeq" id="WP_089796405.1">
    <property type="nucleotide sequence ID" value="NZ_FPBP01000009.1"/>
</dbReference>
<reference evidence="3" key="1">
    <citation type="submission" date="2016-10" db="EMBL/GenBank/DDBJ databases">
        <authorList>
            <person name="Varghese N."/>
            <person name="Submissions S."/>
        </authorList>
    </citation>
    <scope>NUCLEOTIDE SEQUENCE [LARGE SCALE GENOMIC DNA]</scope>
    <source>
        <strain evidence="3">CGMCC 1.6981</strain>
    </source>
</reference>
<protein>
    <submittedName>
        <fullName evidence="2">Phage tail assembly chaperone protein, E, or 41 or 14</fullName>
    </submittedName>
</protein>
<dbReference type="InterPro" id="IPR019289">
    <property type="entry name" value="Phage_tail_E/E"/>
</dbReference>
<dbReference type="AlphaFoldDB" id="A0A1I7J493"/>
<dbReference type="EMBL" id="FPBP01000009">
    <property type="protein sequence ID" value="SFU79998.1"/>
    <property type="molecule type" value="Genomic_DNA"/>
</dbReference>
<feature type="region of interest" description="Disordered" evidence="1">
    <location>
        <begin position="1"/>
        <end position="32"/>
    </location>
</feature>
<proteinExistence type="predicted"/>
<name>A0A1I7J493_9GAMM</name>
<evidence type="ECO:0000256" key="1">
    <source>
        <dbReference type="SAM" id="MobiDB-lite"/>
    </source>
</evidence>
<organism evidence="2 3">
    <name type="scientific">Halomonas korlensis</name>
    <dbReference type="NCBI Taxonomy" id="463301"/>
    <lineage>
        <taxon>Bacteria</taxon>
        <taxon>Pseudomonadati</taxon>
        <taxon>Pseudomonadota</taxon>
        <taxon>Gammaproteobacteria</taxon>
        <taxon>Oceanospirillales</taxon>
        <taxon>Halomonadaceae</taxon>
        <taxon>Halomonas</taxon>
    </lineage>
</organism>
<dbReference type="OrthoDB" id="7366507at2"/>
<gene>
    <name evidence="2" type="ORF">SAMN04487955_10950</name>
</gene>
<evidence type="ECO:0000313" key="3">
    <source>
        <dbReference type="Proteomes" id="UP000198693"/>
    </source>
</evidence>
<accession>A0A1I7J493</accession>
<dbReference type="STRING" id="463301.SAMN04487955_10950"/>
<evidence type="ECO:0000313" key="2">
    <source>
        <dbReference type="EMBL" id="SFU79998.1"/>
    </source>
</evidence>